<feature type="compositionally biased region" description="Polar residues" evidence="3">
    <location>
        <begin position="786"/>
        <end position="804"/>
    </location>
</feature>
<dbReference type="Pfam" id="PF00400">
    <property type="entry name" value="WD40"/>
    <property type="match status" value="3"/>
</dbReference>
<dbReference type="SMART" id="SM00320">
    <property type="entry name" value="WD40"/>
    <property type="match status" value="7"/>
</dbReference>
<keyword evidence="1" id="KW-0853">WD repeat</keyword>
<evidence type="ECO:0000256" key="2">
    <source>
        <dbReference type="ARBA" id="ARBA00022737"/>
    </source>
</evidence>
<reference evidence="5" key="1">
    <citation type="submission" date="2025-08" db="UniProtKB">
        <authorList>
            <consortium name="RefSeq"/>
        </authorList>
    </citation>
    <scope>IDENTIFICATION</scope>
    <source>
        <tissue evidence="5">Muscle</tissue>
    </source>
</reference>
<keyword evidence="2" id="KW-0677">Repeat</keyword>
<dbReference type="Proteomes" id="UP000694941">
    <property type="component" value="Unplaced"/>
</dbReference>
<evidence type="ECO:0000313" key="4">
    <source>
        <dbReference type="Proteomes" id="UP000694941"/>
    </source>
</evidence>
<feature type="region of interest" description="Disordered" evidence="3">
    <location>
        <begin position="924"/>
        <end position="1017"/>
    </location>
</feature>
<dbReference type="PANTHER" id="PTHR15574:SF39">
    <property type="entry name" value="DDB1- AND CUL4-ASSOCIATED FACTOR 6"/>
    <property type="match status" value="1"/>
</dbReference>
<dbReference type="InterPro" id="IPR036322">
    <property type="entry name" value="WD40_repeat_dom_sf"/>
</dbReference>
<name>A0ABM1B438_LIMPO</name>
<feature type="compositionally biased region" description="Acidic residues" evidence="3">
    <location>
        <begin position="974"/>
        <end position="996"/>
    </location>
</feature>
<feature type="compositionally biased region" description="Polar residues" evidence="3">
    <location>
        <begin position="304"/>
        <end position="316"/>
    </location>
</feature>
<protein>
    <submittedName>
        <fullName evidence="5">DDB1- and CUL4-associated factor 6-like isoform X1</fullName>
    </submittedName>
</protein>
<dbReference type="GeneID" id="106459335"/>
<proteinExistence type="predicted"/>
<feature type="compositionally biased region" description="Polar residues" evidence="3">
    <location>
        <begin position="924"/>
        <end position="935"/>
    </location>
</feature>
<dbReference type="InterPro" id="IPR015943">
    <property type="entry name" value="WD40/YVTN_repeat-like_dom_sf"/>
</dbReference>
<feature type="compositionally biased region" description="Basic and acidic residues" evidence="3">
    <location>
        <begin position="404"/>
        <end position="413"/>
    </location>
</feature>
<feature type="compositionally biased region" description="Low complexity" evidence="3">
    <location>
        <begin position="342"/>
        <end position="355"/>
    </location>
</feature>
<feature type="region of interest" description="Disordered" evidence="3">
    <location>
        <begin position="294"/>
        <end position="355"/>
    </location>
</feature>
<evidence type="ECO:0000256" key="3">
    <source>
        <dbReference type="SAM" id="MobiDB-lite"/>
    </source>
</evidence>
<evidence type="ECO:0000256" key="1">
    <source>
        <dbReference type="ARBA" id="ARBA00022574"/>
    </source>
</evidence>
<organism evidence="4 5">
    <name type="scientific">Limulus polyphemus</name>
    <name type="common">Atlantic horseshoe crab</name>
    <dbReference type="NCBI Taxonomy" id="6850"/>
    <lineage>
        <taxon>Eukaryota</taxon>
        <taxon>Metazoa</taxon>
        <taxon>Ecdysozoa</taxon>
        <taxon>Arthropoda</taxon>
        <taxon>Chelicerata</taxon>
        <taxon>Merostomata</taxon>
        <taxon>Xiphosura</taxon>
        <taxon>Limulidae</taxon>
        <taxon>Limulus</taxon>
    </lineage>
</organism>
<feature type="region of interest" description="Disordered" evidence="3">
    <location>
        <begin position="786"/>
        <end position="816"/>
    </location>
</feature>
<feature type="region of interest" description="Disordered" evidence="3">
    <location>
        <begin position="1177"/>
        <end position="1197"/>
    </location>
</feature>
<sequence>MNKKESIFLKVLNLPIGGCRSQNPLQLFDVSKDSKDLVQRLCLQTKLPVHNGCVNTICWNDTGYYLLSGSDDHHLSITHGYTHKVLASIRTGHRANIFSAKFLPNTSDHRVVSCSGDGVIIFSEVENPSTSVNNAFNCHFGTVYEIQTVPNDPNTFLSCGEDGTVRWFDLRLKTSCSAEECKEDILINCRCSVTSLAVSPLTPYYLGVGCSDGTARIFDRRMLGTRATGSFTGEGIQAVISRFTVPEFGGRSHRITSLSYSPDGQEMLVSYSSDYVYLFDVQGDNGREMKVLSKSVEEKSSPSTGTRAKSSISQSAMKRVRVRGDWSDTGPNARPESELRTEQQGQQQAQPEQQPHTLHASLMQRMSDVLTRMFNNPTRSRSRSSNNHADHQAEPSSSGVSRPISEDVQHMEQEESNDDEVTEQREETQIGSDLTQEAADAKSVALSLDFSDLEPSSSLSDSSCVKVGVAQSESISSDNIDNRRLDSSFSKKLVVEKSNDTCLSIETEATSQANENRIIAPTAVNRGSFSESNTSAAVFKDNDQDPTVESSTSTAEMTINDQDSSVDSGTSTAAMTINDQDSSVDSGTSTAAMTINDQDSSVDSGTSTVVLVIHDQEPSLESSTSTAALAINDNPSIESFTCPAALAVNDQEISVESSASAIALTAKDHDPSLECSTGAIALKVKKHSPEGMVSMTTPTVHFNSITSDCISKGQDASQDGGIKEEEGSGKVVLEENMQSLKKELSNRRKVFLETHNIEPVVNLHFSGQGVNSGLITMAVSNASERELSNSSVKPSSAQCSTQKPLLSRREQDDGCEMGSSVDIIHPRICKVSENQSRQHQGISYTGERSTTHEGMGTWNKDIQTDLKQMGKRNDEESTIDATFTAEGDDSNREEHDYIHSTTESSTVRSVVEVVTQDDGLALSRNNELTSKTTTDGLVMEESETDRVTSVAVSSTEDEQRERSSRPEGENHQQDDDDPLMMEVESWDVDTSSDDDDGRISSPRSQRNREIPERILQSVDDELRLQQEEEELDKTEMMNVPQPAIKQRFTGHRNARTMIKEAAFWGNNFVMSGSDCGHIFTWDRHSSELVMIMEADHHVVNCLQPHPFDPILASSGIDYDIKLWAPVREEPFFDQEKAKEIMRRNEIMLEETKDTITVPASFMIRMLASLNQLRSGGGLSGWRRAARHSREESEDSTQ</sequence>
<dbReference type="SUPFAM" id="SSF50978">
    <property type="entry name" value="WD40 repeat-like"/>
    <property type="match status" value="1"/>
</dbReference>
<dbReference type="InterPro" id="IPR001680">
    <property type="entry name" value="WD40_rpt"/>
</dbReference>
<keyword evidence="4" id="KW-1185">Reference proteome</keyword>
<dbReference type="PANTHER" id="PTHR15574">
    <property type="entry name" value="WD REPEAT DOMAIN-CONTAINING FAMILY"/>
    <property type="match status" value="1"/>
</dbReference>
<feature type="compositionally biased region" description="Low complexity" evidence="3">
    <location>
        <begin position="376"/>
        <end position="387"/>
    </location>
</feature>
<dbReference type="Gene3D" id="2.130.10.10">
    <property type="entry name" value="YVTN repeat-like/Quinoprotein amine dehydrogenase"/>
    <property type="match status" value="2"/>
</dbReference>
<accession>A0ABM1B438</accession>
<gene>
    <name evidence="5" type="primary">LOC106459335</name>
</gene>
<evidence type="ECO:0000313" key="5">
    <source>
        <dbReference type="RefSeq" id="XP_013774410.1"/>
    </source>
</evidence>
<dbReference type="InterPro" id="IPR045151">
    <property type="entry name" value="DCAF8"/>
</dbReference>
<dbReference type="RefSeq" id="XP_013774410.1">
    <property type="nucleotide sequence ID" value="XM_013918956.2"/>
</dbReference>
<feature type="compositionally biased region" description="Basic and acidic residues" evidence="3">
    <location>
        <begin position="957"/>
        <end position="973"/>
    </location>
</feature>
<feature type="region of interest" description="Disordered" evidence="3">
    <location>
        <begin position="376"/>
        <end position="438"/>
    </location>
</feature>